<evidence type="ECO:0000313" key="2">
    <source>
        <dbReference type="EMBL" id="TGD74199.1"/>
    </source>
</evidence>
<keyword evidence="3" id="KW-1185">Reference proteome</keyword>
<sequence length="109" mass="11523">MKNIKAVIQLGSLALLVGLSSTAGAARAKLEKPLHRYACQAITASGPGLVVVPADTLREAREVATKLKAFTPSLGQAVPVLSVVECILEEPGAAFADRHFQKIYETLPQ</sequence>
<dbReference type="Proteomes" id="UP000298050">
    <property type="component" value="Unassembled WGS sequence"/>
</dbReference>
<accession>A0A4Z0M3U9</accession>
<organism evidence="2 3">
    <name type="scientific">Mangrovimicrobium sediminis</name>
    <dbReference type="NCBI Taxonomy" id="2562682"/>
    <lineage>
        <taxon>Bacteria</taxon>
        <taxon>Pseudomonadati</taxon>
        <taxon>Pseudomonadota</taxon>
        <taxon>Gammaproteobacteria</taxon>
        <taxon>Cellvibrionales</taxon>
        <taxon>Halieaceae</taxon>
        <taxon>Mangrovimicrobium</taxon>
    </lineage>
</organism>
<dbReference type="RefSeq" id="WP_135442898.1">
    <property type="nucleotide sequence ID" value="NZ_SRLE01000006.1"/>
</dbReference>
<keyword evidence="1" id="KW-0732">Signal</keyword>
<dbReference type="AlphaFoldDB" id="A0A4Z0M3U9"/>
<evidence type="ECO:0000313" key="3">
    <source>
        <dbReference type="Proteomes" id="UP000298050"/>
    </source>
</evidence>
<feature type="signal peptide" evidence="1">
    <location>
        <begin position="1"/>
        <end position="25"/>
    </location>
</feature>
<name>A0A4Z0M3U9_9GAMM</name>
<reference evidence="2 3" key="1">
    <citation type="submission" date="2019-04" db="EMBL/GenBank/DDBJ databases">
        <title>Taxonomy of novel Haliea sp. from mangrove soil of West Coast of India.</title>
        <authorList>
            <person name="Verma A."/>
            <person name="Kumar P."/>
            <person name="Krishnamurthi S."/>
        </authorList>
    </citation>
    <scope>NUCLEOTIDE SEQUENCE [LARGE SCALE GENOMIC DNA]</scope>
    <source>
        <strain evidence="2 3">SAOS-164</strain>
    </source>
</reference>
<gene>
    <name evidence="2" type="ORF">E4634_08725</name>
</gene>
<comment type="caution">
    <text evidence="2">The sequence shown here is derived from an EMBL/GenBank/DDBJ whole genome shotgun (WGS) entry which is preliminary data.</text>
</comment>
<evidence type="ECO:0000256" key="1">
    <source>
        <dbReference type="SAM" id="SignalP"/>
    </source>
</evidence>
<dbReference type="EMBL" id="SRLE01000006">
    <property type="protein sequence ID" value="TGD74199.1"/>
    <property type="molecule type" value="Genomic_DNA"/>
</dbReference>
<feature type="chain" id="PRO_5021217284" evidence="1">
    <location>
        <begin position="26"/>
        <end position="109"/>
    </location>
</feature>
<protein>
    <submittedName>
        <fullName evidence="2">Uncharacterized protein</fullName>
    </submittedName>
</protein>
<proteinExistence type="predicted"/>